<evidence type="ECO:0000313" key="3">
    <source>
        <dbReference type="Proteomes" id="UP000318380"/>
    </source>
</evidence>
<dbReference type="PANTHER" id="PTHR38011:SF12">
    <property type="entry name" value="BIFUNCTIONAL DEAMINASE-REDUCTASE DOMAIN PROTEIN"/>
    <property type="match status" value="1"/>
</dbReference>
<dbReference type="RefSeq" id="WP_145812232.1">
    <property type="nucleotide sequence ID" value="NZ_VIVK01000001.1"/>
</dbReference>
<accession>A0A561C0F9</accession>
<dbReference type="InterPro" id="IPR002734">
    <property type="entry name" value="RibDG_C"/>
</dbReference>
<name>A0A561C0F9_9ACTN</name>
<dbReference type="GO" id="GO:0008703">
    <property type="term" value="F:5-amino-6-(5-phosphoribosylamino)uracil reductase activity"/>
    <property type="evidence" value="ECO:0007669"/>
    <property type="project" value="InterPro"/>
</dbReference>
<dbReference type="Gene3D" id="3.40.430.10">
    <property type="entry name" value="Dihydrofolate Reductase, subunit A"/>
    <property type="match status" value="1"/>
</dbReference>
<organism evidence="2 3">
    <name type="scientific">Kribbella amoyensis</name>
    <dbReference type="NCBI Taxonomy" id="996641"/>
    <lineage>
        <taxon>Bacteria</taxon>
        <taxon>Bacillati</taxon>
        <taxon>Actinomycetota</taxon>
        <taxon>Actinomycetes</taxon>
        <taxon>Propionibacteriales</taxon>
        <taxon>Kribbellaceae</taxon>
        <taxon>Kribbella</taxon>
    </lineage>
</organism>
<dbReference type="Proteomes" id="UP000318380">
    <property type="component" value="Unassembled WGS sequence"/>
</dbReference>
<keyword evidence="3" id="KW-1185">Reference proteome</keyword>
<dbReference type="PANTHER" id="PTHR38011">
    <property type="entry name" value="DIHYDROFOLATE REDUCTASE FAMILY PROTEIN (AFU_ORTHOLOGUE AFUA_8G06820)"/>
    <property type="match status" value="1"/>
</dbReference>
<dbReference type="EMBL" id="VIVK01000001">
    <property type="protein sequence ID" value="TWD84679.1"/>
    <property type="molecule type" value="Genomic_DNA"/>
</dbReference>
<dbReference type="InterPro" id="IPR024072">
    <property type="entry name" value="DHFR-like_dom_sf"/>
</dbReference>
<dbReference type="GO" id="GO:0009231">
    <property type="term" value="P:riboflavin biosynthetic process"/>
    <property type="evidence" value="ECO:0007669"/>
    <property type="project" value="InterPro"/>
</dbReference>
<feature type="domain" description="Bacterial bifunctional deaminase-reductase C-terminal" evidence="1">
    <location>
        <begin position="3"/>
        <end position="197"/>
    </location>
</feature>
<reference evidence="2 3" key="1">
    <citation type="submission" date="2019-06" db="EMBL/GenBank/DDBJ databases">
        <title>Sequencing the genomes of 1000 actinobacteria strains.</title>
        <authorList>
            <person name="Klenk H.-P."/>
        </authorList>
    </citation>
    <scope>NUCLEOTIDE SEQUENCE [LARGE SCALE GENOMIC DNA]</scope>
    <source>
        <strain evidence="2 3">DSM 24683</strain>
    </source>
</reference>
<dbReference type="InterPro" id="IPR050765">
    <property type="entry name" value="Riboflavin_Biosynth_HTPR"/>
</dbReference>
<sequence length="213" mass="23120">MSKLRCHISISLDGFVAGPNQSVESPLGEGGERLHDWVIPLAAWREAHGEQGGEENVSAQIVEEVRENIGAAVMGRNMFGPIGGGDWGDGEWKGWWGDNPPYHYPVYVVTHHRREPVEMAGGTTFHFVTDGIESALDQAKKAAGGMDVMLWGGGSIVEQYLAAGLLDELELHVVPLVLGDGARIFSADTKVRLEQVRAVEAPGVTHLKYRVLT</sequence>
<dbReference type="SUPFAM" id="SSF53597">
    <property type="entry name" value="Dihydrofolate reductase-like"/>
    <property type="match status" value="1"/>
</dbReference>
<gene>
    <name evidence="2" type="ORF">FB561_5873</name>
</gene>
<comment type="caution">
    <text evidence="2">The sequence shown here is derived from an EMBL/GenBank/DDBJ whole genome shotgun (WGS) entry which is preliminary data.</text>
</comment>
<evidence type="ECO:0000313" key="2">
    <source>
        <dbReference type="EMBL" id="TWD84679.1"/>
    </source>
</evidence>
<dbReference type="OrthoDB" id="2313602at2"/>
<proteinExistence type="predicted"/>
<dbReference type="Pfam" id="PF01872">
    <property type="entry name" value="RibD_C"/>
    <property type="match status" value="1"/>
</dbReference>
<protein>
    <submittedName>
        <fullName evidence="2">RibD domain-containing protein</fullName>
    </submittedName>
</protein>
<dbReference type="AlphaFoldDB" id="A0A561C0F9"/>
<evidence type="ECO:0000259" key="1">
    <source>
        <dbReference type="Pfam" id="PF01872"/>
    </source>
</evidence>